<dbReference type="CDD" id="cd18787">
    <property type="entry name" value="SF2_C_DEAD"/>
    <property type="match status" value="1"/>
</dbReference>
<evidence type="ECO:0000256" key="6">
    <source>
        <dbReference type="ARBA" id="ARBA00047984"/>
    </source>
</evidence>
<evidence type="ECO:0000256" key="8">
    <source>
        <dbReference type="RuleBase" id="RU000492"/>
    </source>
</evidence>
<evidence type="ECO:0000259" key="10">
    <source>
        <dbReference type="PROSITE" id="PS51192"/>
    </source>
</evidence>
<feature type="region of interest" description="Disordered" evidence="9">
    <location>
        <begin position="638"/>
        <end position="691"/>
    </location>
</feature>
<feature type="domain" description="Helicase ATP-binding" evidence="10">
    <location>
        <begin position="167"/>
        <end position="317"/>
    </location>
</feature>
<evidence type="ECO:0000256" key="4">
    <source>
        <dbReference type="ARBA" id="ARBA00022806"/>
    </source>
</evidence>
<comment type="similarity">
    <text evidence="8">Belongs to the DEAD box helicase family.</text>
</comment>
<dbReference type="GO" id="GO:0003676">
    <property type="term" value="F:nucleic acid binding"/>
    <property type="evidence" value="ECO:0007669"/>
    <property type="project" value="InterPro"/>
</dbReference>
<dbReference type="GO" id="GO:0016787">
    <property type="term" value="F:hydrolase activity"/>
    <property type="evidence" value="ECO:0007669"/>
    <property type="project" value="UniProtKB-KW"/>
</dbReference>
<evidence type="ECO:0000259" key="12">
    <source>
        <dbReference type="PROSITE" id="PS51195"/>
    </source>
</evidence>
<dbReference type="PROSITE" id="PS51192">
    <property type="entry name" value="HELICASE_ATP_BIND_1"/>
    <property type="match status" value="1"/>
</dbReference>
<keyword evidence="14" id="KW-1185">Reference proteome</keyword>
<dbReference type="EC" id="3.6.4.13" evidence="1"/>
<keyword evidence="2 8" id="KW-0547">Nucleotide-binding</keyword>
<feature type="compositionally biased region" description="Low complexity" evidence="9">
    <location>
        <begin position="533"/>
        <end position="543"/>
    </location>
</feature>
<dbReference type="FunFam" id="3.40.50.300:FF:000079">
    <property type="entry name" value="probable ATP-dependent RNA helicase DDX17"/>
    <property type="match status" value="1"/>
</dbReference>
<evidence type="ECO:0000256" key="2">
    <source>
        <dbReference type="ARBA" id="ARBA00022741"/>
    </source>
</evidence>
<reference evidence="13" key="1">
    <citation type="submission" date="2021-12" db="EMBL/GenBank/DDBJ databases">
        <authorList>
            <person name="King R."/>
        </authorList>
    </citation>
    <scope>NUCLEOTIDE SEQUENCE</scope>
</reference>
<dbReference type="InterPro" id="IPR027417">
    <property type="entry name" value="P-loop_NTPase"/>
</dbReference>
<dbReference type="PROSITE" id="PS00039">
    <property type="entry name" value="DEAD_ATP_HELICASE"/>
    <property type="match status" value="1"/>
</dbReference>
<feature type="domain" description="DEAD-box RNA helicase Q" evidence="12">
    <location>
        <begin position="121"/>
        <end position="149"/>
    </location>
</feature>
<dbReference type="GO" id="GO:0003724">
    <property type="term" value="F:RNA helicase activity"/>
    <property type="evidence" value="ECO:0007669"/>
    <property type="project" value="UniProtKB-EC"/>
</dbReference>
<feature type="region of interest" description="Disordered" evidence="9">
    <location>
        <begin position="494"/>
        <end position="593"/>
    </location>
</feature>
<feature type="domain" description="Helicase C-terminal" evidence="11">
    <location>
        <begin position="345"/>
        <end position="492"/>
    </location>
</feature>
<feature type="region of interest" description="Disordered" evidence="9">
    <location>
        <begin position="1"/>
        <end position="23"/>
    </location>
</feature>
<evidence type="ECO:0000256" key="5">
    <source>
        <dbReference type="ARBA" id="ARBA00022840"/>
    </source>
</evidence>
<accession>A0A9P0AC14</accession>
<evidence type="ECO:0000256" key="9">
    <source>
        <dbReference type="SAM" id="MobiDB-lite"/>
    </source>
</evidence>
<feature type="short sequence motif" description="Q motif" evidence="7">
    <location>
        <begin position="121"/>
        <end position="149"/>
    </location>
</feature>
<dbReference type="Gene3D" id="3.40.50.300">
    <property type="entry name" value="P-loop containing nucleotide triphosphate hydrolases"/>
    <property type="match status" value="2"/>
</dbReference>
<feature type="compositionally biased region" description="Low complexity" evidence="9">
    <location>
        <begin position="580"/>
        <end position="593"/>
    </location>
</feature>
<dbReference type="FunFam" id="3.40.50.300:FF:000008">
    <property type="entry name" value="ATP-dependent RNA helicase RhlB"/>
    <property type="match status" value="1"/>
</dbReference>
<dbReference type="SMART" id="SM00490">
    <property type="entry name" value="HELICc"/>
    <property type="match status" value="1"/>
</dbReference>
<evidence type="ECO:0000256" key="1">
    <source>
        <dbReference type="ARBA" id="ARBA00012552"/>
    </source>
</evidence>
<comment type="catalytic activity">
    <reaction evidence="6">
        <text>ATP + H2O = ADP + phosphate + H(+)</text>
        <dbReference type="Rhea" id="RHEA:13065"/>
        <dbReference type="ChEBI" id="CHEBI:15377"/>
        <dbReference type="ChEBI" id="CHEBI:15378"/>
        <dbReference type="ChEBI" id="CHEBI:30616"/>
        <dbReference type="ChEBI" id="CHEBI:43474"/>
        <dbReference type="ChEBI" id="CHEBI:456216"/>
        <dbReference type="EC" id="3.6.4.13"/>
    </reaction>
</comment>
<evidence type="ECO:0000256" key="7">
    <source>
        <dbReference type="PROSITE-ProRule" id="PRU00552"/>
    </source>
</evidence>
<gene>
    <name evidence="13" type="ORF">BEMITA_LOCUS7489</name>
</gene>
<keyword evidence="5 8" id="KW-0067">ATP-binding</keyword>
<dbReference type="AlphaFoldDB" id="A0A9P0AC14"/>
<feature type="compositionally biased region" description="Polar residues" evidence="9">
    <location>
        <begin position="544"/>
        <end position="576"/>
    </location>
</feature>
<keyword evidence="3 8" id="KW-0378">Hydrolase</keyword>
<dbReference type="InterPro" id="IPR014014">
    <property type="entry name" value="RNA_helicase_DEAD_Q_motif"/>
</dbReference>
<dbReference type="Pfam" id="PF00270">
    <property type="entry name" value="DEAD"/>
    <property type="match status" value="1"/>
</dbReference>
<sequence length="745" mass="84850">MMKYRNNYENPNRNGAMYRGPNDQQQYPKRTWINQNGFNGVEFGGPTFKKNFNNKGPMMKGSFPGQTLKKPIWDLSALPPFPKNFYQPALTVANRSDQEVESYRQCKEITVKGNNIPKPSQFFSEQSFPESVMREIMKQGFAEPTAIQAQGWPSRSAEGILLELLRQYMLPAAVHISHQPKISRGDGPIALILAPTRELAQQIQSVAREFGNLRHTCLFGGTPKGPQAKDLERGVEIVIATPGRLLDFLEHGTFNLSRCTYLVLDEADRMLDMGFEPQIRKIIEQIRPDRQVLMWSATWPKEVRQLAEEYLDDYIQINIGSLELSANHNIKQVVEVIQDYEKEERLISLLKEIGKNGPYKAIVFVETKKKVDDIVKVIKRDGIVAIGIHGDKSQQERDFVLNEFRSGKAAVLVATDVAARGLDVEDVKYVINFDYPNSSEDYIHRIGRTGRCEQSGTAYTFFTPDNQRQAKELIAVLQEANQQIDPKLMELASNSRGNLSGRNRWNNRNRPEMNGENNYKPWMNKMQNGPGGPFNKFNGQGNNWSNGPQYQNPRYNNGQQVPQRYNQNQRTPNQMYPKTYQNGNGYNNSYQNSGNQPGYQLSLPSLSSYWYLFYEDQLSTILESRRAPPRAVLVVDTTQNGYQRNSSQGYANGNYQPRQSYNRKNNSNYGNGGDMYSLPPPSASSYSVQSNDDSVNSLVNHKFFQPNRPPPMNACGFQSSYNHPQFAAPMSYPQYTFSQPQAVQQ</sequence>
<feature type="compositionally biased region" description="Polar residues" evidence="9">
    <location>
        <begin position="638"/>
        <end position="669"/>
    </location>
</feature>
<dbReference type="InterPro" id="IPR011545">
    <property type="entry name" value="DEAD/DEAH_box_helicase_dom"/>
</dbReference>
<dbReference type="InterPro" id="IPR001650">
    <property type="entry name" value="Helicase_C-like"/>
</dbReference>
<dbReference type="InterPro" id="IPR014001">
    <property type="entry name" value="Helicase_ATP-bd"/>
</dbReference>
<dbReference type="GO" id="GO:0005524">
    <property type="term" value="F:ATP binding"/>
    <property type="evidence" value="ECO:0007669"/>
    <property type="project" value="UniProtKB-KW"/>
</dbReference>
<dbReference type="SMART" id="SM00487">
    <property type="entry name" value="DEXDc"/>
    <property type="match status" value="1"/>
</dbReference>
<proteinExistence type="inferred from homology"/>
<evidence type="ECO:0000313" key="14">
    <source>
        <dbReference type="Proteomes" id="UP001152759"/>
    </source>
</evidence>
<feature type="compositionally biased region" description="Polar residues" evidence="9">
    <location>
        <begin position="494"/>
        <end position="508"/>
    </location>
</feature>
<dbReference type="Pfam" id="PF00271">
    <property type="entry name" value="Helicase_C"/>
    <property type="match status" value="1"/>
</dbReference>
<dbReference type="PROSITE" id="PS51195">
    <property type="entry name" value="Q_MOTIF"/>
    <property type="match status" value="1"/>
</dbReference>
<dbReference type="InterPro" id="IPR000629">
    <property type="entry name" value="RNA-helicase_DEAD-box_CS"/>
</dbReference>
<organism evidence="13 14">
    <name type="scientific">Bemisia tabaci</name>
    <name type="common">Sweetpotato whitefly</name>
    <name type="synonym">Aleurodes tabaci</name>
    <dbReference type="NCBI Taxonomy" id="7038"/>
    <lineage>
        <taxon>Eukaryota</taxon>
        <taxon>Metazoa</taxon>
        <taxon>Ecdysozoa</taxon>
        <taxon>Arthropoda</taxon>
        <taxon>Hexapoda</taxon>
        <taxon>Insecta</taxon>
        <taxon>Pterygota</taxon>
        <taxon>Neoptera</taxon>
        <taxon>Paraneoptera</taxon>
        <taxon>Hemiptera</taxon>
        <taxon>Sternorrhyncha</taxon>
        <taxon>Aleyrodoidea</taxon>
        <taxon>Aleyrodidae</taxon>
        <taxon>Aleyrodinae</taxon>
        <taxon>Bemisia</taxon>
    </lineage>
</organism>
<dbReference type="SUPFAM" id="SSF52540">
    <property type="entry name" value="P-loop containing nucleoside triphosphate hydrolases"/>
    <property type="match status" value="1"/>
</dbReference>
<name>A0A9P0AC14_BEMTA</name>
<keyword evidence="4 8" id="KW-0347">Helicase</keyword>
<dbReference type="EMBL" id="OU963865">
    <property type="protein sequence ID" value="CAH0388582.1"/>
    <property type="molecule type" value="Genomic_DNA"/>
</dbReference>
<dbReference type="PROSITE" id="PS51194">
    <property type="entry name" value="HELICASE_CTER"/>
    <property type="match status" value="1"/>
</dbReference>
<dbReference type="GO" id="GO:0031047">
    <property type="term" value="P:regulatory ncRNA-mediated gene silencing"/>
    <property type="evidence" value="ECO:0007669"/>
    <property type="project" value="UniProtKB-ARBA"/>
</dbReference>
<evidence type="ECO:0000256" key="3">
    <source>
        <dbReference type="ARBA" id="ARBA00022801"/>
    </source>
</evidence>
<dbReference type="Proteomes" id="UP001152759">
    <property type="component" value="Chromosome 4"/>
</dbReference>
<dbReference type="PANTHER" id="PTHR47958">
    <property type="entry name" value="ATP-DEPENDENT RNA HELICASE DBP3"/>
    <property type="match status" value="1"/>
</dbReference>
<evidence type="ECO:0000259" key="11">
    <source>
        <dbReference type="PROSITE" id="PS51194"/>
    </source>
</evidence>
<evidence type="ECO:0000313" key="13">
    <source>
        <dbReference type="EMBL" id="CAH0388582.1"/>
    </source>
</evidence>
<protein>
    <recommendedName>
        <fullName evidence="1">RNA helicase</fullName>
        <ecNumber evidence="1">3.6.4.13</ecNumber>
    </recommendedName>
</protein>